<sequence>MRKRNLVNKTGSSAFQMNIGKEDDPEIDYTNFRMNKLPNYSSIKNIRPNFLLQTKKETTNSYHSNRQQSTHGFNVAQDSKITKNNDYSDYSESYYYSYSESEESEKYNPSKNSEVTEMNSLFNQLFEKFGNYENEKNAASKIEQNINNAEDELLNTIKEINIVEASIGPNANSAFWKIKQFFTELINFIDEASNIDFDDVKDEYLSLDNALEKVKSFQRLDPQLYKKCGFSESVQELFEFFAIVETNNFIFSKNSPLIDLSWVRAGWKWTEEFGNQDMVPKVFEQICVPILVNKLKTEPLQNENDFRMAFLHCIEILDYCNHKSVAEVQLFGVLKARLESAFGTGKLKYKVYNQMMINFGFKKAKIWET</sequence>
<dbReference type="EMBL" id="MLAK01001144">
    <property type="protein sequence ID" value="OHS96999.1"/>
    <property type="molecule type" value="Genomic_DNA"/>
</dbReference>
<name>A0A1J4JFD1_9EUKA</name>
<proteinExistence type="predicted"/>
<dbReference type="OrthoDB" id="10528046at2759"/>
<reference evidence="2" key="1">
    <citation type="submission" date="2016-10" db="EMBL/GenBank/DDBJ databases">
        <authorList>
            <person name="Benchimol M."/>
            <person name="Almeida L.G."/>
            <person name="Vasconcelos A.T."/>
            <person name="Perreira-Neves A."/>
            <person name="Rosa I.A."/>
            <person name="Tasca T."/>
            <person name="Bogo M.R."/>
            <person name="de Souza W."/>
        </authorList>
    </citation>
    <scope>NUCLEOTIDE SEQUENCE [LARGE SCALE GENOMIC DNA]</scope>
    <source>
        <strain evidence="2">K</strain>
    </source>
</reference>
<evidence type="ECO:0000313" key="2">
    <source>
        <dbReference type="EMBL" id="OHS96999.1"/>
    </source>
</evidence>
<dbReference type="AlphaFoldDB" id="A0A1J4JFD1"/>
<evidence type="ECO:0000313" key="3">
    <source>
        <dbReference type="Proteomes" id="UP000179807"/>
    </source>
</evidence>
<gene>
    <name evidence="2" type="ORF">TRFO_36859</name>
</gene>
<dbReference type="Proteomes" id="UP000179807">
    <property type="component" value="Unassembled WGS sequence"/>
</dbReference>
<dbReference type="VEuPathDB" id="TrichDB:TRFO_36859"/>
<organism evidence="2 3">
    <name type="scientific">Tritrichomonas foetus</name>
    <dbReference type="NCBI Taxonomy" id="1144522"/>
    <lineage>
        <taxon>Eukaryota</taxon>
        <taxon>Metamonada</taxon>
        <taxon>Parabasalia</taxon>
        <taxon>Tritrichomonadida</taxon>
        <taxon>Tritrichomonadidae</taxon>
        <taxon>Tritrichomonas</taxon>
    </lineage>
</organism>
<accession>A0A1J4JFD1</accession>
<keyword evidence="3" id="KW-1185">Reference proteome</keyword>
<protein>
    <submittedName>
        <fullName evidence="2">Uncharacterized protein</fullName>
    </submittedName>
</protein>
<keyword evidence="1" id="KW-0175">Coiled coil</keyword>
<feature type="coiled-coil region" evidence="1">
    <location>
        <begin position="132"/>
        <end position="166"/>
    </location>
</feature>
<evidence type="ECO:0000256" key="1">
    <source>
        <dbReference type="SAM" id="Coils"/>
    </source>
</evidence>
<dbReference type="RefSeq" id="XP_068350136.1">
    <property type="nucleotide sequence ID" value="XM_068511084.1"/>
</dbReference>
<dbReference type="GeneID" id="94845788"/>
<comment type="caution">
    <text evidence="2">The sequence shown here is derived from an EMBL/GenBank/DDBJ whole genome shotgun (WGS) entry which is preliminary data.</text>
</comment>